<dbReference type="AlphaFoldDB" id="A2G4I7"/>
<dbReference type="Pfam" id="PF21939">
    <property type="entry name" value="Gp10_C"/>
    <property type="match status" value="1"/>
</dbReference>
<reference evidence="3" key="2">
    <citation type="journal article" date="2007" name="Science">
        <title>Draft genome sequence of the sexually transmitted pathogen Trichomonas vaginalis.</title>
        <authorList>
            <person name="Carlton J.M."/>
            <person name="Hirt R.P."/>
            <person name="Silva J.C."/>
            <person name="Delcher A.L."/>
            <person name="Schatz M."/>
            <person name="Zhao Q."/>
            <person name="Wortman J.R."/>
            <person name="Bidwell S.L."/>
            <person name="Alsmark U.C.M."/>
            <person name="Besteiro S."/>
            <person name="Sicheritz-Ponten T."/>
            <person name="Noel C.J."/>
            <person name="Dacks J.B."/>
            <person name="Foster P.G."/>
            <person name="Simillion C."/>
            <person name="Van de Peer Y."/>
            <person name="Miranda-Saavedra D."/>
            <person name="Barton G.J."/>
            <person name="Westrop G.D."/>
            <person name="Mueller S."/>
            <person name="Dessi D."/>
            <person name="Fiori P.L."/>
            <person name="Ren Q."/>
            <person name="Paulsen I."/>
            <person name="Zhang H."/>
            <person name="Bastida-Corcuera F.D."/>
            <person name="Simoes-Barbosa A."/>
            <person name="Brown M.T."/>
            <person name="Hayes R.D."/>
            <person name="Mukherjee M."/>
            <person name="Okumura C.Y."/>
            <person name="Schneider R."/>
            <person name="Smith A.J."/>
            <person name="Vanacova S."/>
            <person name="Villalvazo M."/>
            <person name="Haas B.J."/>
            <person name="Pertea M."/>
            <person name="Feldblyum T.V."/>
            <person name="Utterback T.R."/>
            <person name="Shu C.L."/>
            <person name="Osoegawa K."/>
            <person name="de Jong P.J."/>
            <person name="Hrdy I."/>
            <person name="Horvathova L."/>
            <person name="Zubacova Z."/>
            <person name="Dolezal P."/>
            <person name="Malik S.B."/>
            <person name="Logsdon J.M. Jr."/>
            <person name="Henze K."/>
            <person name="Gupta A."/>
            <person name="Wang C.C."/>
            <person name="Dunne R.L."/>
            <person name="Upcroft J.A."/>
            <person name="Upcroft P."/>
            <person name="White O."/>
            <person name="Salzberg S.L."/>
            <person name="Tang P."/>
            <person name="Chiu C.-H."/>
            <person name="Lee Y.-S."/>
            <person name="Embley T.M."/>
            <person name="Coombs G.H."/>
            <person name="Mottram J.C."/>
            <person name="Tachezy J."/>
            <person name="Fraser-Liggett C.M."/>
            <person name="Johnson P.J."/>
        </authorList>
    </citation>
    <scope>NUCLEOTIDE SEQUENCE [LARGE SCALE GENOMIC DNA]</scope>
    <source>
        <strain evidence="3">G3</strain>
    </source>
</reference>
<keyword evidence="4" id="KW-1185">Reference proteome</keyword>
<dbReference type="Proteomes" id="UP000001542">
    <property type="component" value="Unassembled WGS sequence"/>
</dbReference>
<dbReference type="EMBL" id="DS114375">
    <property type="protein sequence ID" value="EAX87937.1"/>
    <property type="molecule type" value="Genomic_DNA"/>
</dbReference>
<sequence length="600" mass="69100">MSKETASMREIQHNRQLIMQALNKNTTNFSNYSKISESLKEGNLKLTLNPMTDEFLFQDNKNHTVCINPTKGTLNEKPIKELLLKADVDNKADKEYVIEKVQEEHDRADATYATKEHTHPELADKTYVDNKMSSEVTRAENEYSKKTHTHSISDITNLQETLNSKSAVGHTHTIANITNLQETLNSKSDVGHTHTIANITNLQETLNSKSDVGHTHTIANITNLQETLNRKSDVGHTHTSSEITDLNVSLEKKADKTYVNEIYQSLIGTTKNIETIVGDFSVNEENKYFRWQLVQSLENGTRYKLIPKNNNEMYVSYIKNDGTQVKVPLDNNCYLNLYGDEQKKYLRVYEMTDMTLPDPAPVPYYYDYGVDARVDPKKQTLYLDFYRYKRYNAIEKTRIVYYYEDDRNKYYSQDFTYPENIRLYYKKYSDTNQKKPEMVALYFKFKRDNPIISHMFDLMNPVGSIYTSMEAGGPQVMFGVGAWEQIVDRFLYCANSSKETGGSKKISVDNLPPHSHSGTTSSNGNHSHRVCKQGYNTVSQISMQIQVMSRTHFPNDPVDWNGMWTDTTGNHQHTFTTTSTGNGTDYMPPYMTVYAWYRIA</sequence>
<feature type="compositionally biased region" description="Polar residues" evidence="1">
    <location>
        <begin position="516"/>
        <end position="525"/>
    </location>
</feature>
<accession>A2G4I7</accession>
<name>A2G4I7_TRIV3</name>
<protein>
    <recommendedName>
        <fullName evidence="2">Baseplate structural protein Gp10 C-terminal domain-containing protein</fullName>
    </recommendedName>
</protein>
<feature type="region of interest" description="Disordered" evidence="1">
    <location>
        <begin position="500"/>
        <end position="528"/>
    </location>
</feature>
<evidence type="ECO:0000256" key="1">
    <source>
        <dbReference type="SAM" id="MobiDB-lite"/>
    </source>
</evidence>
<dbReference type="VEuPathDB" id="TrichDB:TVAG_054700"/>
<evidence type="ECO:0000259" key="2">
    <source>
        <dbReference type="Pfam" id="PF21939"/>
    </source>
</evidence>
<organism evidence="3 4">
    <name type="scientific">Trichomonas vaginalis (strain ATCC PRA-98 / G3)</name>
    <dbReference type="NCBI Taxonomy" id="412133"/>
    <lineage>
        <taxon>Eukaryota</taxon>
        <taxon>Metamonada</taxon>
        <taxon>Parabasalia</taxon>
        <taxon>Trichomonadida</taxon>
        <taxon>Trichomonadidae</taxon>
        <taxon>Trichomonas</taxon>
    </lineage>
</organism>
<feature type="domain" description="Baseplate structural protein Gp10 C-terminal" evidence="2">
    <location>
        <begin position="455"/>
        <end position="599"/>
    </location>
</feature>
<reference evidence="3" key="1">
    <citation type="submission" date="2006-10" db="EMBL/GenBank/DDBJ databases">
        <authorList>
            <person name="Amadeo P."/>
            <person name="Zhao Q."/>
            <person name="Wortman J."/>
            <person name="Fraser-Liggett C."/>
            <person name="Carlton J."/>
        </authorList>
    </citation>
    <scope>NUCLEOTIDE SEQUENCE</scope>
    <source>
        <strain evidence="3">G3</strain>
    </source>
</reference>
<dbReference type="VEuPathDB" id="TrichDB:TVAGG3_0443950"/>
<dbReference type="InParanoid" id="A2G4I7"/>
<evidence type="ECO:0000313" key="3">
    <source>
        <dbReference type="EMBL" id="EAX87937.1"/>
    </source>
</evidence>
<proteinExistence type="predicted"/>
<dbReference type="PANTHER" id="PTHR19051:SF32">
    <property type="entry name" value="KERATIN-ASSOCIATED PROTEIN 13-3"/>
    <property type="match status" value="1"/>
</dbReference>
<dbReference type="Pfam" id="PF12789">
    <property type="entry name" value="PTR"/>
    <property type="match status" value="2"/>
</dbReference>
<gene>
    <name evidence="3" type="ORF">TVAG_054700</name>
</gene>
<dbReference type="InterPro" id="IPR053827">
    <property type="entry name" value="Gp10_C"/>
</dbReference>
<evidence type="ECO:0000313" key="4">
    <source>
        <dbReference type="Proteomes" id="UP000001542"/>
    </source>
</evidence>
<dbReference type="PANTHER" id="PTHR19051">
    <property type="entry name" value="KERATIN-ASSOCIATED PROTEIN"/>
    <property type="match status" value="1"/>
</dbReference>